<dbReference type="InterPro" id="IPR013105">
    <property type="entry name" value="TPR_2"/>
</dbReference>
<dbReference type="SUPFAM" id="SSF48452">
    <property type="entry name" value="TPR-like"/>
    <property type="match status" value="1"/>
</dbReference>
<dbReference type="Gene3D" id="1.25.40.10">
    <property type="entry name" value="Tetratricopeptide repeat domain"/>
    <property type="match status" value="2"/>
</dbReference>
<dbReference type="InterPro" id="IPR011990">
    <property type="entry name" value="TPR-like_helical_dom_sf"/>
</dbReference>
<dbReference type="PROSITE" id="PS50005">
    <property type="entry name" value="TPR"/>
    <property type="match status" value="2"/>
</dbReference>
<reference evidence="5 6" key="1">
    <citation type="submission" date="2024-02" db="EMBL/GenBank/DDBJ databases">
        <title>High-quality chromosome-scale genome assembly of Pensacola bahiagrass (Paspalum notatum Flugge var. saurae).</title>
        <authorList>
            <person name="Vega J.M."/>
            <person name="Podio M."/>
            <person name="Orjuela J."/>
            <person name="Siena L.A."/>
            <person name="Pessino S.C."/>
            <person name="Combes M.C."/>
            <person name="Mariac C."/>
            <person name="Albertini E."/>
            <person name="Pupilli F."/>
            <person name="Ortiz J.P.A."/>
            <person name="Leblanc O."/>
        </authorList>
    </citation>
    <scope>NUCLEOTIDE SEQUENCE [LARGE SCALE GENOMIC DNA]</scope>
    <source>
        <strain evidence="5">R1</strain>
        <tissue evidence="5">Leaf</tissue>
    </source>
</reference>
<dbReference type="Gene3D" id="1.25.40.20">
    <property type="entry name" value="Ankyrin repeat-containing domain"/>
    <property type="match status" value="4"/>
</dbReference>
<dbReference type="PRINTS" id="PR01415">
    <property type="entry name" value="ANKYRIN"/>
</dbReference>
<evidence type="ECO:0000313" key="5">
    <source>
        <dbReference type="EMBL" id="WVZ91144.1"/>
    </source>
</evidence>
<keyword evidence="3" id="KW-0040">ANK repeat</keyword>
<evidence type="ECO:0000256" key="2">
    <source>
        <dbReference type="ARBA" id="ARBA00022803"/>
    </source>
</evidence>
<dbReference type="SMART" id="SM00028">
    <property type="entry name" value="TPR"/>
    <property type="match status" value="5"/>
</dbReference>
<organism evidence="5 6">
    <name type="scientific">Paspalum notatum var. saurae</name>
    <dbReference type="NCBI Taxonomy" id="547442"/>
    <lineage>
        <taxon>Eukaryota</taxon>
        <taxon>Viridiplantae</taxon>
        <taxon>Streptophyta</taxon>
        <taxon>Embryophyta</taxon>
        <taxon>Tracheophyta</taxon>
        <taxon>Spermatophyta</taxon>
        <taxon>Magnoliopsida</taxon>
        <taxon>Liliopsida</taxon>
        <taxon>Poales</taxon>
        <taxon>Poaceae</taxon>
        <taxon>PACMAD clade</taxon>
        <taxon>Panicoideae</taxon>
        <taxon>Andropogonodae</taxon>
        <taxon>Paspaleae</taxon>
        <taxon>Paspalinae</taxon>
        <taxon>Paspalum</taxon>
    </lineage>
</organism>
<dbReference type="Pfam" id="PF12796">
    <property type="entry name" value="Ank_2"/>
    <property type="match status" value="3"/>
</dbReference>
<dbReference type="Proteomes" id="UP001341281">
    <property type="component" value="Chromosome 08"/>
</dbReference>
<dbReference type="InterPro" id="IPR036770">
    <property type="entry name" value="Ankyrin_rpt-contain_sf"/>
</dbReference>
<dbReference type="InterPro" id="IPR019734">
    <property type="entry name" value="TPR_rpt"/>
</dbReference>
<proteinExistence type="predicted"/>
<feature type="repeat" description="ANK" evidence="3">
    <location>
        <begin position="342"/>
        <end position="374"/>
    </location>
</feature>
<dbReference type="PROSITE" id="PS50297">
    <property type="entry name" value="ANK_REP_REGION"/>
    <property type="match status" value="6"/>
</dbReference>
<feature type="repeat" description="ANK" evidence="3">
    <location>
        <begin position="374"/>
        <end position="402"/>
    </location>
</feature>
<feature type="repeat" description="ANK" evidence="3">
    <location>
        <begin position="81"/>
        <end position="113"/>
    </location>
</feature>
<accession>A0AAQ3UG93</accession>
<dbReference type="AlphaFoldDB" id="A0AAQ3UG93"/>
<evidence type="ECO:0000256" key="1">
    <source>
        <dbReference type="ARBA" id="ARBA00022737"/>
    </source>
</evidence>
<feature type="repeat" description="ANK" evidence="3">
    <location>
        <begin position="440"/>
        <end position="472"/>
    </location>
</feature>
<feature type="repeat" description="TPR" evidence="4">
    <location>
        <begin position="614"/>
        <end position="647"/>
    </location>
</feature>
<dbReference type="EMBL" id="CP144752">
    <property type="protein sequence ID" value="WVZ91144.1"/>
    <property type="molecule type" value="Genomic_DNA"/>
</dbReference>
<sequence length="791" mass="87184">MLLLSKGVDADPLGERGTPLQLAAGRGHDKVVKVLLERGADPNRVIHHNLSALMIACFARSLKCMELLVQAGADVNFRSLYGATALVRAVDDGLTHIVKFLLRAGADPNICEEVHGRIPIMIAAARGQREIVEILFPQTKPIASLPNWSVDGIINTMKTLPLKAQARDKDPQDATLFANRSLCWLRMGDAEPALLDARHCKMLRPRWSKAWYREGAALSMLKDYKGAVDVLTEALKLEPANEEIKKALRQCSCSQLSRTMDLHRGRGTNGRSMLHLAAAGGALHLCRYLVEDAGFDVNALSFAGETPVLVATEADEDRGDGVAAVVRYLLDRGADPAAPCKMGYTPLHNAAENGHHEAVRLLLSNGVPVDTLNGRGAPLHIAAAKGQDQAVKVLLEHGADPNRVVLHVLSPLSMACYGNSLKCMKLLVEAGADVNLKCSPGGPVLSAAVNEGFTDIVKFLLEAGADPNIQDDDGKIPIMHAAASEKRELVEILLPRTKPIPSLPDWSVDGIIRTMKHLKFEPKNLLYHGSGIELNMCHHELDKERLADLKSQGKEAFAKGDYRDGIYYYTLAIDMDPQDATLYTNRSLCWLRLQEGRQALLDARHCKTLRPRWAKPCYLEGMAFRLFKEYKRAVGAFEEALKLDPANNEIKQAIRKGEIKLRQGKTEAAIPCNVATHCSQVQVSEAKEGRLSWKQLDNRRSRDGTILLWPNYDNRCYDVTYWSNEAISENHTGLNAFLFWIAAALEAAFVKDTILWTLECTIPKEVTLKSPSISVIGVKDRQPTVQESKST</sequence>
<evidence type="ECO:0000256" key="3">
    <source>
        <dbReference type="PROSITE-ProRule" id="PRU00023"/>
    </source>
</evidence>
<dbReference type="SUPFAM" id="SSF48403">
    <property type="entry name" value="Ankyrin repeat"/>
    <property type="match status" value="2"/>
</dbReference>
<gene>
    <name evidence="5" type="ORF">U9M48_037349</name>
</gene>
<dbReference type="PROSITE" id="PS50088">
    <property type="entry name" value="ANK_REPEAT"/>
    <property type="match status" value="7"/>
</dbReference>
<feature type="repeat" description="ANK" evidence="3">
    <location>
        <begin position="48"/>
        <end position="80"/>
    </location>
</feature>
<dbReference type="Pfam" id="PF13181">
    <property type="entry name" value="TPR_8"/>
    <property type="match status" value="1"/>
</dbReference>
<feature type="repeat" description="ANK" evidence="3">
    <location>
        <begin position="15"/>
        <end position="43"/>
    </location>
</feature>
<dbReference type="InterPro" id="IPR002110">
    <property type="entry name" value="Ankyrin_rpt"/>
</dbReference>
<keyword evidence="1" id="KW-0677">Repeat</keyword>
<dbReference type="SMART" id="SM00248">
    <property type="entry name" value="ANK"/>
    <property type="match status" value="11"/>
</dbReference>
<protein>
    <submittedName>
        <fullName evidence="5">Uncharacterized protein</fullName>
    </submittedName>
</protein>
<keyword evidence="2 4" id="KW-0802">TPR repeat</keyword>
<dbReference type="InterPro" id="IPR051616">
    <property type="entry name" value="Cul2-RING_E3_ligase_SR"/>
</dbReference>
<name>A0AAQ3UG93_PASNO</name>
<feature type="repeat" description="ANK" evidence="3">
    <location>
        <begin position="407"/>
        <end position="439"/>
    </location>
</feature>
<dbReference type="Pfam" id="PF00023">
    <property type="entry name" value="Ank"/>
    <property type="match status" value="2"/>
</dbReference>
<feature type="repeat" description="TPR" evidence="4">
    <location>
        <begin position="208"/>
        <end position="241"/>
    </location>
</feature>
<keyword evidence="6" id="KW-1185">Reference proteome</keyword>
<dbReference type="PANTHER" id="PTHR46224:SF66">
    <property type="match status" value="1"/>
</dbReference>
<evidence type="ECO:0000256" key="4">
    <source>
        <dbReference type="PROSITE-ProRule" id="PRU00339"/>
    </source>
</evidence>
<evidence type="ECO:0000313" key="6">
    <source>
        <dbReference type="Proteomes" id="UP001341281"/>
    </source>
</evidence>
<dbReference type="Pfam" id="PF07719">
    <property type="entry name" value="TPR_2"/>
    <property type="match status" value="1"/>
</dbReference>
<dbReference type="PANTHER" id="PTHR46224">
    <property type="entry name" value="ANKYRIN REPEAT FAMILY PROTEIN"/>
    <property type="match status" value="1"/>
</dbReference>